<dbReference type="GO" id="GO:0000166">
    <property type="term" value="F:nucleotide binding"/>
    <property type="evidence" value="ECO:0007669"/>
    <property type="project" value="UniProtKB-KW"/>
</dbReference>
<dbReference type="SUPFAM" id="SSF56300">
    <property type="entry name" value="Metallo-dependent phosphatases"/>
    <property type="match status" value="1"/>
</dbReference>
<gene>
    <name evidence="5" type="ORF">BKA15_006173</name>
</gene>
<dbReference type="EMBL" id="JACCBU010000001">
    <property type="protein sequence ID" value="NYE74844.1"/>
    <property type="molecule type" value="Genomic_DNA"/>
</dbReference>
<proteinExistence type="inferred from homology"/>
<dbReference type="Gene3D" id="3.90.780.10">
    <property type="entry name" value="5'-Nucleotidase, C-terminal domain"/>
    <property type="match status" value="1"/>
</dbReference>
<dbReference type="InterPro" id="IPR008334">
    <property type="entry name" value="5'-Nucleotdase_C"/>
</dbReference>
<dbReference type="InterPro" id="IPR006179">
    <property type="entry name" value="5_nucleotidase/apyrase"/>
</dbReference>
<keyword evidence="1" id="KW-0732">Signal</keyword>
<dbReference type="InterPro" id="IPR036907">
    <property type="entry name" value="5'-Nucleotdase_C_sf"/>
</dbReference>
<dbReference type="RefSeq" id="WP_179757441.1">
    <property type="nucleotide sequence ID" value="NZ_JACCBU010000001.1"/>
</dbReference>
<keyword evidence="6" id="KW-1185">Reference proteome</keyword>
<evidence type="ECO:0000313" key="6">
    <source>
        <dbReference type="Proteomes" id="UP000569914"/>
    </source>
</evidence>
<dbReference type="GO" id="GO:0008768">
    <property type="term" value="F:UDP-sugar diphosphatase activity"/>
    <property type="evidence" value="ECO:0007669"/>
    <property type="project" value="TreeGrafter"/>
</dbReference>
<dbReference type="Pfam" id="PF02872">
    <property type="entry name" value="5_nucleotid_C"/>
    <property type="match status" value="1"/>
</dbReference>
<protein>
    <submittedName>
        <fullName evidence="5">5'-nucleotidase</fullName>
        <ecNumber evidence="5">3.1.3.5</ecNumber>
    </submittedName>
</protein>
<dbReference type="InterPro" id="IPR004843">
    <property type="entry name" value="Calcineurin-like_PHP"/>
</dbReference>
<dbReference type="Gene3D" id="3.60.21.10">
    <property type="match status" value="1"/>
</dbReference>
<dbReference type="PANTHER" id="PTHR11575">
    <property type="entry name" value="5'-NUCLEOTIDASE-RELATED"/>
    <property type="match status" value="1"/>
</dbReference>
<dbReference type="Pfam" id="PF00149">
    <property type="entry name" value="Metallophos"/>
    <property type="match status" value="1"/>
</dbReference>
<feature type="domain" description="Calcineurin-like phosphoesterase" evidence="3">
    <location>
        <begin position="58"/>
        <end position="185"/>
    </location>
</feature>
<evidence type="ECO:0000259" key="4">
    <source>
        <dbReference type="Pfam" id="PF02872"/>
    </source>
</evidence>
<evidence type="ECO:0000256" key="2">
    <source>
        <dbReference type="RuleBase" id="RU362119"/>
    </source>
</evidence>
<dbReference type="AlphaFoldDB" id="A0A7Y9IDJ9"/>
<name>A0A7Y9IDJ9_9ACTN</name>
<organism evidence="5 6">
    <name type="scientific">Microlunatus parietis</name>
    <dbReference type="NCBI Taxonomy" id="682979"/>
    <lineage>
        <taxon>Bacteria</taxon>
        <taxon>Bacillati</taxon>
        <taxon>Actinomycetota</taxon>
        <taxon>Actinomycetes</taxon>
        <taxon>Propionibacteriales</taxon>
        <taxon>Propionibacteriaceae</taxon>
        <taxon>Microlunatus</taxon>
    </lineage>
</organism>
<sequence length="616" mass="65335">MMDACDDPGRFSRRAVLGVGAGMVAATQVGTRAYADENGQDQAPPDVDSDRYVDVQLLNITDFHGYLSPTDVDGDNLVNDGGVPKVVGGAAYLAAHLKRLRAGRRNSIFFSAGDNFAGWPFTVDAHANEPTIEVLNALGLQFSTVGNHELDQRFPEYLVDHIERGEPIGVPGRDSSFPDSRGRQFGGADFSFYSSDVVLDETGLTVRPPYNIVQVDAGNGRKLPIGFIHLTVTSTATGSTSYQPGMRNLDHLETVNRIAAELKAKGVRTIVVNMHEGGAAGRDINALTDPTGPCFTLARAATPDIAAFVTGHWHAAFNGMVPGPDGVPRPVVEAGCHGQMINEITLKLDRRTGAVVPSLTTSKNHANTHEIPPDPRVGKIVNYWVDQGVRRFQTPLAKQSADLTRAPSPLGESAMGNLAADVLLWEAHRQGDEVDLALFATAPRKGSVALAGDGLLYDAGRNAADTAGRILFGEAWKAFGYGNPVLGVTVTGAAILTALQDQWKVSGAGVSTSPLAVSANVSYEVDLAAAPGSRVDPASVKINNQVLEPAQSYRVAALAYTLIAADGTTALADFTDAVRHERDREVFIAYLRAHPTIDPPPLTRVRPAGGTGEGSR</sequence>
<evidence type="ECO:0000313" key="5">
    <source>
        <dbReference type="EMBL" id="NYE74844.1"/>
    </source>
</evidence>
<comment type="caution">
    <text evidence="5">The sequence shown here is derived from an EMBL/GenBank/DDBJ whole genome shotgun (WGS) entry which is preliminary data.</text>
</comment>
<reference evidence="5 6" key="1">
    <citation type="submission" date="2020-07" db="EMBL/GenBank/DDBJ databases">
        <title>Sequencing the genomes of 1000 actinobacteria strains.</title>
        <authorList>
            <person name="Klenk H.-P."/>
        </authorList>
    </citation>
    <scope>NUCLEOTIDE SEQUENCE [LARGE SCALE GENOMIC DNA]</scope>
    <source>
        <strain evidence="5 6">DSM 22083</strain>
    </source>
</reference>
<dbReference type="PRINTS" id="PR01607">
    <property type="entry name" value="APYRASEFAMLY"/>
</dbReference>
<feature type="domain" description="5'-Nucleotidase C-terminal" evidence="4">
    <location>
        <begin position="401"/>
        <end position="572"/>
    </location>
</feature>
<keyword evidence="2 5" id="KW-0378">Hydrolase</keyword>
<accession>A0A7Y9IDJ9</accession>
<evidence type="ECO:0000256" key="1">
    <source>
        <dbReference type="ARBA" id="ARBA00022729"/>
    </source>
</evidence>
<dbReference type="SUPFAM" id="SSF55816">
    <property type="entry name" value="5'-nucleotidase (syn. UDP-sugar hydrolase), C-terminal domain"/>
    <property type="match status" value="1"/>
</dbReference>
<dbReference type="GO" id="GO:0008253">
    <property type="term" value="F:5'-nucleotidase activity"/>
    <property type="evidence" value="ECO:0007669"/>
    <property type="project" value="UniProtKB-EC"/>
</dbReference>
<dbReference type="Proteomes" id="UP000569914">
    <property type="component" value="Unassembled WGS sequence"/>
</dbReference>
<dbReference type="InterPro" id="IPR029052">
    <property type="entry name" value="Metallo-depent_PP-like"/>
</dbReference>
<comment type="similarity">
    <text evidence="2">Belongs to the 5'-nucleotidase family.</text>
</comment>
<evidence type="ECO:0000259" key="3">
    <source>
        <dbReference type="Pfam" id="PF00149"/>
    </source>
</evidence>
<dbReference type="GO" id="GO:0009166">
    <property type="term" value="P:nucleotide catabolic process"/>
    <property type="evidence" value="ECO:0007669"/>
    <property type="project" value="InterPro"/>
</dbReference>
<dbReference type="EC" id="3.1.3.5" evidence="5"/>
<keyword evidence="2" id="KW-0547">Nucleotide-binding</keyword>
<dbReference type="PANTHER" id="PTHR11575:SF24">
    <property type="entry name" value="5'-NUCLEOTIDASE"/>
    <property type="match status" value="1"/>
</dbReference>
<dbReference type="GO" id="GO:0030288">
    <property type="term" value="C:outer membrane-bounded periplasmic space"/>
    <property type="evidence" value="ECO:0007669"/>
    <property type="project" value="TreeGrafter"/>
</dbReference>